<dbReference type="SUPFAM" id="SSF53901">
    <property type="entry name" value="Thiolase-like"/>
    <property type="match status" value="1"/>
</dbReference>
<protein>
    <recommendedName>
        <fullName evidence="2">Chalcone/stilbene synthase C-terminal domain-containing protein</fullName>
    </recommendedName>
</protein>
<dbReference type="Gene3D" id="3.40.47.10">
    <property type="match status" value="1"/>
</dbReference>
<comment type="caution">
    <text evidence="3">The sequence shown here is derived from an EMBL/GenBank/DDBJ whole genome shotgun (WGS) entry which is preliminary data.</text>
</comment>
<evidence type="ECO:0000256" key="1">
    <source>
        <dbReference type="ARBA" id="ARBA00005531"/>
    </source>
</evidence>
<dbReference type="AlphaFoldDB" id="A0A1E5V4W7"/>
<dbReference type="InterPro" id="IPR012328">
    <property type="entry name" value="Chalcone/stilbene_synt_C"/>
</dbReference>
<comment type="similarity">
    <text evidence="1">Belongs to the thiolase-like superfamily. Chalcone/stilbene synthases family.</text>
</comment>
<dbReference type="InterPro" id="IPR016039">
    <property type="entry name" value="Thiolase-like"/>
</dbReference>
<dbReference type="PANTHER" id="PTHR11877">
    <property type="entry name" value="HYDROXYMETHYLGLUTARYL-COA SYNTHASE"/>
    <property type="match status" value="1"/>
</dbReference>
<reference evidence="3 4" key="1">
    <citation type="submission" date="2016-09" db="EMBL/GenBank/DDBJ databases">
        <title>The draft genome of Dichanthelium oligosanthes: A C3 panicoid grass species.</title>
        <authorList>
            <person name="Studer A.J."/>
            <person name="Schnable J.C."/>
            <person name="Brutnell T.P."/>
        </authorList>
    </citation>
    <scope>NUCLEOTIDE SEQUENCE [LARGE SCALE GENOMIC DNA]</scope>
    <source>
        <strain evidence="4">cv. Kellogg 1175</strain>
        <tissue evidence="3">Leaf</tissue>
    </source>
</reference>
<keyword evidence="4" id="KW-1185">Reference proteome</keyword>
<evidence type="ECO:0000313" key="4">
    <source>
        <dbReference type="Proteomes" id="UP000095767"/>
    </source>
</evidence>
<name>A0A1E5V4W7_9POAL</name>
<gene>
    <name evidence="3" type="ORF">BAE44_0018779</name>
</gene>
<dbReference type="InterPro" id="IPR011141">
    <property type="entry name" value="Polyketide_synthase_type-III"/>
</dbReference>
<evidence type="ECO:0000313" key="3">
    <source>
        <dbReference type="EMBL" id="OEL20203.1"/>
    </source>
</evidence>
<proteinExistence type="inferred from homology"/>
<dbReference type="GO" id="GO:0016747">
    <property type="term" value="F:acyltransferase activity, transferring groups other than amino-acyl groups"/>
    <property type="evidence" value="ECO:0007669"/>
    <property type="project" value="InterPro"/>
</dbReference>
<dbReference type="Pfam" id="PF02797">
    <property type="entry name" value="Chal_sti_synt_C"/>
    <property type="match status" value="1"/>
</dbReference>
<feature type="domain" description="Chalcone/stilbene synthase C-terminal" evidence="2">
    <location>
        <begin position="32"/>
        <end position="132"/>
    </location>
</feature>
<dbReference type="Proteomes" id="UP000095767">
    <property type="component" value="Unassembled WGS sequence"/>
</dbReference>
<evidence type="ECO:0000259" key="2">
    <source>
        <dbReference type="Pfam" id="PF02797"/>
    </source>
</evidence>
<dbReference type="PANTHER" id="PTHR11877:SF80">
    <property type="entry name" value="CHALCONE SYNTHASE 1"/>
    <property type="match status" value="1"/>
</dbReference>
<dbReference type="GO" id="GO:0030639">
    <property type="term" value="P:polyketide biosynthetic process"/>
    <property type="evidence" value="ECO:0007669"/>
    <property type="project" value="TreeGrafter"/>
</dbReference>
<accession>A0A1E5V4W7</accession>
<organism evidence="3 4">
    <name type="scientific">Dichanthelium oligosanthes</name>
    <dbReference type="NCBI Taxonomy" id="888268"/>
    <lineage>
        <taxon>Eukaryota</taxon>
        <taxon>Viridiplantae</taxon>
        <taxon>Streptophyta</taxon>
        <taxon>Embryophyta</taxon>
        <taxon>Tracheophyta</taxon>
        <taxon>Spermatophyta</taxon>
        <taxon>Magnoliopsida</taxon>
        <taxon>Liliopsida</taxon>
        <taxon>Poales</taxon>
        <taxon>Poaceae</taxon>
        <taxon>PACMAD clade</taxon>
        <taxon>Panicoideae</taxon>
        <taxon>Panicodae</taxon>
        <taxon>Paniceae</taxon>
        <taxon>Dichantheliinae</taxon>
        <taxon>Dichanthelium</taxon>
    </lineage>
</organism>
<dbReference type="EMBL" id="LWDX02051447">
    <property type="protein sequence ID" value="OEL20203.1"/>
    <property type="molecule type" value="Genomic_DNA"/>
</dbReference>
<dbReference type="STRING" id="888268.A0A1E5V4W7"/>
<sequence length="160" mass="16747">MAFIGDGASAVVVGADSVAAAGEEEAEKPLFEIVRSKQLTLPGTSDAMRGLIREMGMTVDIVREVPSLFAGNVEAALRGLLGGPGGGLVGDVVGGDWNKMFWSMHYPGGRLVLDKVEAALGLDPAKMRASRARCSPSSTRDPNASRVPSEVAMKFITETN</sequence>